<evidence type="ECO:0000313" key="4">
    <source>
        <dbReference type="EMBL" id="CAB4188764.1"/>
    </source>
</evidence>
<reference evidence="2" key="1">
    <citation type="submission" date="2020-05" db="EMBL/GenBank/DDBJ databases">
        <authorList>
            <person name="Chiriac C."/>
            <person name="Salcher M."/>
            <person name="Ghai R."/>
            <person name="Kavagutti S V."/>
        </authorList>
    </citation>
    <scope>NUCLEOTIDE SEQUENCE</scope>
</reference>
<protein>
    <submittedName>
        <fullName evidence="2">LT_GEWL domain containing protein</fullName>
    </submittedName>
</protein>
<organism evidence="2">
    <name type="scientific">uncultured Caudovirales phage</name>
    <dbReference type="NCBI Taxonomy" id="2100421"/>
    <lineage>
        <taxon>Viruses</taxon>
        <taxon>Duplodnaviria</taxon>
        <taxon>Heunggongvirae</taxon>
        <taxon>Uroviricota</taxon>
        <taxon>Caudoviricetes</taxon>
        <taxon>Peduoviridae</taxon>
        <taxon>Maltschvirus</taxon>
        <taxon>Maltschvirus maltsch</taxon>
    </lineage>
</organism>
<evidence type="ECO:0000313" key="3">
    <source>
        <dbReference type="EMBL" id="CAB4179921.1"/>
    </source>
</evidence>
<dbReference type="EMBL" id="LR797127">
    <property type="protein sequence ID" value="CAB4188764.1"/>
    <property type="molecule type" value="Genomic_DNA"/>
</dbReference>
<dbReference type="InterPro" id="IPR008258">
    <property type="entry name" value="Transglycosylase_SLT_dom_1"/>
</dbReference>
<evidence type="ECO:0000313" key="2">
    <source>
        <dbReference type="EMBL" id="CAB4175235.1"/>
    </source>
</evidence>
<dbReference type="EMBL" id="LR796920">
    <property type="protein sequence ID" value="CAB4175235.1"/>
    <property type="molecule type" value="Genomic_DNA"/>
</dbReference>
<dbReference type="Pfam" id="PF01464">
    <property type="entry name" value="SLT"/>
    <property type="match status" value="1"/>
</dbReference>
<dbReference type="SUPFAM" id="SSF53955">
    <property type="entry name" value="Lysozyme-like"/>
    <property type="match status" value="1"/>
</dbReference>
<feature type="domain" description="Transglycosylase SLT" evidence="1">
    <location>
        <begin position="154"/>
        <end position="225"/>
    </location>
</feature>
<proteinExistence type="predicted"/>
<accession>A0A6J5Q1F7</accession>
<evidence type="ECO:0000259" key="1">
    <source>
        <dbReference type="Pfam" id="PF01464"/>
    </source>
</evidence>
<dbReference type="Gene3D" id="1.10.530.10">
    <property type="match status" value="1"/>
</dbReference>
<gene>
    <name evidence="3" type="ORF">UFOVP1035_128</name>
    <name evidence="4" type="ORF">UFOVP1181_87</name>
    <name evidence="2" type="ORF">UFOVP965_132</name>
</gene>
<dbReference type="InterPro" id="IPR023346">
    <property type="entry name" value="Lysozyme-like_dom_sf"/>
</dbReference>
<name>A0A6J5Q1F7_9CAUD</name>
<dbReference type="EMBL" id="LR796984">
    <property type="protein sequence ID" value="CAB4179921.1"/>
    <property type="molecule type" value="Genomic_DNA"/>
</dbReference>
<sequence length="234" mass="26182">MRSSVRVCTPKYTQLLLDLYVYIGVNYLISVGLDAGCNSCDMVEADRGSSNGAFCQLRGAEMLNIRINLTVNLKKVVATVLAGMLMTTHLITPAHALNVKPDVTHEKVIVASLTHLKVVTTKSEAKAALASDSVKYFDAEALAFLTVYVKGWKMSEWTCLRNLWTKESHFNPKALNKSSGAYGIAQFMPSTWGNYKVTKTAEAKLQIKYGLRYIDRRYGSACNAWNFWTNNNWY</sequence>